<accession>A0A5C3EHF4</accession>
<feature type="region of interest" description="Disordered" evidence="1">
    <location>
        <begin position="441"/>
        <end position="484"/>
    </location>
</feature>
<keyword evidence="3" id="KW-1185">Reference proteome</keyword>
<evidence type="ECO:0000313" key="3">
    <source>
        <dbReference type="Proteomes" id="UP000324022"/>
    </source>
</evidence>
<sequence length="750" mass="83134">MDAVYAKCAKPPIYHELHQGLQPYVYWHVTESIQEGYAPDQIGELQEEVEVEALVLERRSIARDRALGYFISLLHYHLRQQSDSVDIDAALSILSSALEKEVGHASFDDFHLDTADIYEYVEAQKKNAGLIADDPAWHRQAKTSEKIQWNTLFKNALKLTRTSYIEACNRFEHRFQVGSEADLALVQLLSADQLIELVSKHKASPAHVPAPPQNIAASTSKSSFWGQRIGNNRANTSAVLPEFDPQHLVKAGQQFRAACIERVRAQHDSTSRPSEPGKDVNVILSQALNPETNPERLIQRASQRYDPSKQLDPELEGSIRSTKDLLSSALRILGTRDGQRNTTLRIDAYNLRGYINLRLAQLKPQHEANYLGRAVADWSASTELDLDQNEIIDILAKTEIRLESLQKAIEGAAEKQHCSTDSDISQKSFVSEISTISAASISTATPRQSSAEAASKANKSQPSISSTNKSNDAKIAEPGKPRNKTILESPFFRSDLVTGLMVDSLLALPFPHRAHRDILRFPSAAAVAAASQDHVPMLDRLAKSHQQTTKALTPENKAQLQVAIKCVSATLALPDLQQMRDDSPAKVLQRTSLRLVLGSLHLLLNDFVKAQTELDLVSNALRPNGRQFNGSKGSKKGKETFTASAESVTQPAKFSQAAAASDPANEANSADDIVRQVQTRVQGQTLFLLAKTCWMSNKVQESVKFFRYFTKWYSEQQALAVELAEGQSVADIELVDLDMGWWHRVVVAKK</sequence>
<proteinExistence type="predicted"/>
<organism evidence="2 3">
    <name type="scientific">Ustilago trichophora</name>
    <dbReference type="NCBI Taxonomy" id="86804"/>
    <lineage>
        <taxon>Eukaryota</taxon>
        <taxon>Fungi</taxon>
        <taxon>Dikarya</taxon>
        <taxon>Basidiomycota</taxon>
        <taxon>Ustilaginomycotina</taxon>
        <taxon>Ustilaginomycetes</taxon>
        <taxon>Ustilaginales</taxon>
        <taxon>Ustilaginaceae</taxon>
        <taxon>Ustilago</taxon>
    </lineage>
</organism>
<evidence type="ECO:0000256" key="1">
    <source>
        <dbReference type="SAM" id="MobiDB-lite"/>
    </source>
</evidence>
<dbReference type="AlphaFoldDB" id="A0A5C3EHF4"/>
<protein>
    <submittedName>
        <fullName evidence="2">Uncharacterized protein</fullName>
    </submittedName>
</protein>
<dbReference type="EMBL" id="OOIN01000024">
    <property type="protein sequence ID" value="SPO28639.1"/>
    <property type="molecule type" value="Genomic_DNA"/>
</dbReference>
<gene>
    <name evidence="2" type="ORF">UTRI_04517</name>
</gene>
<feature type="compositionally biased region" description="Polar residues" evidence="1">
    <location>
        <begin position="461"/>
        <end position="470"/>
    </location>
</feature>
<feature type="compositionally biased region" description="Low complexity" evidence="1">
    <location>
        <begin position="441"/>
        <end position="460"/>
    </location>
</feature>
<evidence type="ECO:0000313" key="2">
    <source>
        <dbReference type="EMBL" id="SPO28639.1"/>
    </source>
</evidence>
<reference evidence="2 3" key="1">
    <citation type="submission" date="2018-03" db="EMBL/GenBank/DDBJ databases">
        <authorList>
            <person name="Guldener U."/>
        </authorList>
    </citation>
    <scope>NUCLEOTIDE SEQUENCE [LARGE SCALE GENOMIC DNA]</scope>
    <source>
        <strain evidence="2 3">NBRC100155</strain>
    </source>
</reference>
<name>A0A5C3EHF4_9BASI</name>
<dbReference type="Proteomes" id="UP000324022">
    <property type="component" value="Unassembled WGS sequence"/>
</dbReference>
<feature type="compositionally biased region" description="Basic and acidic residues" evidence="1">
    <location>
        <begin position="471"/>
        <end position="480"/>
    </location>
</feature>
<dbReference type="OrthoDB" id="2546354at2759"/>